<dbReference type="InterPro" id="IPR038729">
    <property type="entry name" value="Rad50/SbcC_AAA"/>
</dbReference>
<dbReference type="InterPro" id="IPR027417">
    <property type="entry name" value="P-loop_NTPase"/>
</dbReference>
<protein>
    <submittedName>
        <fullName evidence="2">DNA replication and repair protein RecF</fullName>
    </submittedName>
</protein>
<dbReference type="PANTHER" id="PTHR32182:SF22">
    <property type="entry name" value="ATP-DEPENDENT ENDONUCLEASE, OLD FAMILY-RELATED"/>
    <property type="match status" value="1"/>
</dbReference>
<dbReference type="Gene3D" id="3.40.50.300">
    <property type="entry name" value="P-loop containing nucleotide triphosphate hydrolases"/>
    <property type="match status" value="2"/>
</dbReference>
<organism evidence="2 3">
    <name type="scientific">Ephemeroptericola cinctiostellae</name>
    <dbReference type="NCBI Taxonomy" id="2268024"/>
    <lineage>
        <taxon>Bacteria</taxon>
        <taxon>Pseudomonadati</taxon>
        <taxon>Pseudomonadota</taxon>
        <taxon>Betaproteobacteria</taxon>
        <taxon>Burkholderiales</taxon>
        <taxon>Burkholderiaceae</taxon>
        <taxon>Ephemeroptericola</taxon>
    </lineage>
</organism>
<proteinExistence type="predicted"/>
<evidence type="ECO:0000259" key="1">
    <source>
        <dbReference type="Pfam" id="PF13476"/>
    </source>
</evidence>
<accession>A0A345DCZ5</accession>
<feature type="domain" description="Rad50/SbcC-type AAA" evidence="1">
    <location>
        <begin position="93"/>
        <end position="316"/>
    </location>
</feature>
<keyword evidence="3" id="KW-1185">Reference proteome</keyword>
<dbReference type="Pfam" id="PF13476">
    <property type="entry name" value="AAA_23"/>
    <property type="match status" value="1"/>
</dbReference>
<reference evidence="3" key="1">
    <citation type="submission" date="2018-07" db="EMBL/GenBank/DDBJ databases">
        <authorList>
            <person name="Kim H."/>
        </authorList>
    </citation>
    <scope>NUCLEOTIDE SEQUENCE [LARGE SCALE GENOMIC DNA]</scope>
    <source>
        <strain evidence="3">F02</strain>
    </source>
</reference>
<dbReference type="GO" id="GO:0006302">
    <property type="term" value="P:double-strand break repair"/>
    <property type="evidence" value="ECO:0007669"/>
    <property type="project" value="InterPro"/>
</dbReference>
<dbReference type="Proteomes" id="UP000252182">
    <property type="component" value="Chromosome"/>
</dbReference>
<dbReference type="KEGG" id="hyf:DTO96_101979"/>
<evidence type="ECO:0000313" key="2">
    <source>
        <dbReference type="EMBL" id="AXF86233.1"/>
    </source>
</evidence>
<dbReference type="GO" id="GO:0000731">
    <property type="term" value="P:DNA synthesis involved in DNA repair"/>
    <property type="evidence" value="ECO:0007669"/>
    <property type="project" value="TreeGrafter"/>
</dbReference>
<dbReference type="SUPFAM" id="SSF52540">
    <property type="entry name" value="P-loop containing nucleoside triphosphate hydrolases"/>
    <property type="match status" value="1"/>
</dbReference>
<dbReference type="GO" id="GO:0016887">
    <property type="term" value="F:ATP hydrolysis activity"/>
    <property type="evidence" value="ECO:0007669"/>
    <property type="project" value="InterPro"/>
</dbReference>
<sequence length="868" mass="98663">MSQEQEAANEVLTLEAEVNKFSNELPYWGRFLAKKILSDSTISDIDIDIVYQYLLEELTLLPPTEKPNLAINYCGNNSSDYKLDLSFTKLENIEGVNALTENQVIDFSPNLTIIYGANGSGKSGYVRLLKKVFYSKTPEEIIQNIHIKSEHKPVSANFTFHSADSGISLKYPDNSNNSEFEQFAVFDNGSVKKHLDHKNEFEFRPAGLSFFADFTEAIKRVEVKLNSEIASKQTSNEFDVWFDGESEIKALVQGLTAQTNIVDLKKHTPFSEKDKTEKAAIEKKYDEVALASKNKEKDIIKLEGIKKSVSDNKKTIEFINTYFASTYLTRVQTSITDCLDKEAAAKAGGIENFKTNKVQNIGTTEWKNFIVAADKFAKQQKGDETVYPKSNDNCLLCHQPLSEEAENLINNYWVFIKSVVEQNATQSQQELNEIKAGFEKLTFDLFPIDNILTVWLTENYPNFLTSVKENLAAQKVLTSNIVADITGKTANNRVEIQTSVDDHDTIISAINESISTLKNDSLGAELTKLLNTKTYLAHKEKFNIHFEKFTTYIQNQQWILKANTISWVSQKRTITTWEKNLSGKYFNQKYVDIFNQECAHLNGSFGIEVSHTGSSGTSFRQLTLKGKNPAAILSEGEQKVIALADFMAEMQLSDVNRGVIFDDPVTSLDEGRKKDIAHRLIKESGRKQVIVFTHDLIFVSNLITFSEECTNPFLCHWVENRDGNAGQVWLKNSPSYEKEYRNAEPARKHYTDANKDDCPPAQREFLVRTGFTALRTCYEVLVINDLFKNVVQRYNERVSVDALSKVFFDDELVNELLDSFAQCCRYMEGHTHSDKYAYKKPEPTNLNEEIIRYDTIRTKIKKTTKPTA</sequence>
<evidence type="ECO:0000313" key="3">
    <source>
        <dbReference type="Proteomes" id="UP000252182"/>
    </source>
</evidence>
<dbReference type="EMBL" id="CP031124">
    <property type="protein sequence ID" value="AXF86233.1"/>
    <property type="molecule type" value="Genomic_DNA"/>
</dbReference>
<gene>
    <name evidence="2" type="primary">recF</name>
    <name evidence="2" type="ORF">DTO96_101979</name>
</gene>
<name>A0A345DCZ5_9BURK</name>
<dbReference type="PANTHER" id="PTHR32182">
    <property type="entry name" value="DNA REPLICATION AND REPAIR PROTEIN RECF"/>
    <property type="match status" value="1"/>
</dbReference>
<dbReference type="RefSeq" id="WP_225972483.1">
    <property type="nucleotide sequence ID" value="NZ_CP031124.1"/>
</dbReference>
<dbReference type="AlphaFoldDB" id="A0A345DCZ5"/>